<evidence type="ECO:0000313" key="2">
    <source>
        <dbReference type="EMBL" id="KAG6464224.1"/>
    </source>
</evidence>
<feature type="non-terminal residue" evidence="2">
    <location>
        <position position="1"/>
    </location>
</feature>
<keyword evidence="1" id="KW-1133">Transmembrane helix</keyword>
<organism evidence="2 3">
    <name type="scientific">Manduca sexta</name>
    <name type="common">Tobacco hawkmoth</name>
    <name type="synonym">Tobacco hornworm</name>
    <dbReference type="NCBI Taxonomy" id="7130"/>
    <lineage>
        <taxon>Eukaryota</taxon>
        <taxon>Metazoa</taxon>
        <taxon>Ecdysozoa</taxon>
        <taxon>Arthropoda</taxon>
        <taxon>Hexapoda</taxon>
        <taxon>Insecta</taxon>
        <taxon>Pterygota</taxon>
        <taxon>Neoptera</taxon>
        <taxon>Endopterygota</taxon>
        <taxon>Lepidoptera</taxon>
        <taxon>Glossata</taxon>
        <taxon>Ditrysia</taxon>
        <taxon>Bombycoidea</taxon>
        <taxon>Sphingidae</taxon>
        <taxon>Sphinginae</taxon>
        <taxon>Sphingini</taxon>
        <taxon>Manduca</taxon>
    </lineage>
</organism>
<keyword evidence="1" id="KW-0472">Membrane</keyword>
<accession>A0A922CZ95</accession>
<keyword evidence="3" id="KW-1185">Reference proteome</keyword>
<feature type="transmembrane region" description="Helical" evidence="1">
    <location>
        <begin position="6"/>
        <end position="29"/>
    </location>
</feature>
<dbReference type="EMBL" id="JH669126">
    <property type="protein sequence ID" value="KAG6464224.1"/>
    <property type="molecule type" value="Genomic_DNA"/>
</dbReference>
<dbReference type="AlphaFoldDB" id="A0A922CZ95"/>
<reference evidence="2" key="1">
    <citation type="journal article" date="2016" name="Insect Biochem. Mol. Biol.">
        <title>Multifaceted biological insights from a draft genome sequence of the tobacco hornworm moth, Manduca sexta.</title>
        <authorList>
            <person name="Kanost M.R."/>
            <person name="Arrese E.L."/>
            <person name="Cao X."/>
            <person name="Chen Y.R."/>
            <person name="Chellapilla S."/>
            <person name="Goldsmith M.R."/>
            <person name="Grosse-Wilde E."/>
            <person name="Heckel D.G."/>
            <person name="Herndon N."/>
            <person name="Jiang H."/>
            <person name="Papanicolaou A."/>
            <person name="Qu J."/>
            <person name="Soulages J.L."/>
            <person name="Vogel H."/>
            <person name="Walters J."/>
            <person name="Waterhouse R.M."/>
            <person name="Ahn S.J."/>
            <person name="Almeida F.C."/>
            <person name="An C."/>
            <person name="Aqrawi P."/>
            <person name="Bretschneider A."/>
            <person name="Bryant W.B."/>
            <person name="Bucks S."/>
            <person name="Chao H."/>
            <person name="Chevignon G."/>
            <person name="Christen J.M."/>
            <person name="Clarke D.F."/>
            <person name="Dittmer N.T."/>
            <person name="Ferguson L.C.F."/>
            <person name="Garavelou S."/>
            <person name="Gordon K.H.J."/>
            <person name="Gunaratna R.T."/>
            <person name="Han Y."/>
            <person name="Hauser F."/>
            <person name="He Y."/>
            <person name="Heidel-Fischer H."/>
            <person name="Hirsh A."/>
            <person name="Hu Y."/>
            <person name="Jiang H."/>
            <person name="Kalra D."/>
            <person name="Klinner C."/>
            <person name="Konig C."/>
            <person name="Kovar C."/>
            <person name="Kroll A.R."/>
            <person name="Kuwar S.S."/>
            <person name="Lee S.L."/>
            <person name="Lehman R."/>
            <person name="Li K."/>
            <person name="Li Z."/>
            <person name="Liang H."/>
            <person name="Lovelace S."/>
            <person name="Lu Z."/>
            <person name="Mansfield J.H."/>
            <person name="McCulloch K.J."/>
            <person name="Mathew T."/>
            <person name="Morton B."/>
            <person name="Muzny D.M."/>
            <person name="Neunemann D."/>
            <person name="Ongeri F."/>
            <person name="Pauchet Y."/>
            <person name="Pu L.L."/>
            <person name="Pyrousis I."/>
            <person name="Rao X.J."/>
            <person name="Redding A."/>
            <person name="Roesel C."/>
            <person name="Sanchez-Gracia A."/>
            <person name="Schaack S."/>
            <person name="Shukla A."/>
            <person name="Tetreau G."/>
            <person name="Wang Y."/>
            <person name="Xiong G.H."/>
            <person name="Traut W."/>
            <person name="Walsh T.K."/>
            <person name="Worley K.C."/>
            <person name="Wu D."/>
            <person name="Wu W."/>
            <person name="Wu Y.Q."/>
            <person name="Zhang X."/>
            <person name="Zou Z."/>
            <person name="Zucker H."/>
            <person name="Briscoe A.D."/>
            <person name="Burmester T."/>
            <person name="Clem R.J."/>
            <person name="Feyereisen R."/>
            <person name="Grimmelikhuijzen C.J.P."/>
            <person name="Hamodrakas S.J."/>
            <person name="Hansson B.S."/>
            <person name="Huguet E."/>
            <person name="Jermiin L.S."/>
            <person name="Lan Q."/>
            <person name="Lehman H.K."/>
            <person name="Lorenzen M."/>
            <person name="Merzendorfer H."/>
            <person name="Michalopoulos I."/>
            <person name="Morton D.B."/>
            <person name="Muthukrishnan S."/>
            <person name="Oakeshott J.G."/>
            <person name="Palmer W."/>
            <person name="Park Y."/>
            <person name="Passarelli A.L."/>
            <person name="Rozas J."/>
            <person name="Schwartz L.M."/>
            <person name="Smith W."/>
            <person name="Southgate A."/>
            <person name="Vilcinskas A."/>
            <person name="Vogt R."/>
            <person name="Wang P."/>
            <person name="Werren J."/>
            <person name="Yu X.Q."/>
            <person name="Zhou J.J."/>
            <person name="Brown S.J."/>
            <person name="Scherer S.E."/>
            <person name="Richards S."/>
            <person name="Blissard G.W."/>
        </authorList>
    </citation>
    <scope>NUCLEOTIDE SEQUENCE</scope>
</reference>
<sequence>ILDGTGVFVLASIISFGMWLLVEAPLTSLCNILPRIIKKTEECKSRNIDAKIQNTVQQNGSEKKKL</sequence>
<comment type="caution">
    <text evidence="2">The sequence shown here is derived from an EMBL/GenBank/DDBJ whole genome shotgun (WGS) entry which is preliminary data.</text>
</comment>
<evidence type="ECO:0000256" key="1">
    <source>
        <dbReference type="SAM" id="Phobius"/>
    </source>
</evidence>
<proteinExistence type="predicted"/>
<gene>
    <name evidence="2" type="ORF">O3G_MSEX014368</name>
</gene>
<reference evidence="2" key="2">
    <citation type="submission" date="2020-12" db="EMBL/GenBank/DDBJ databases">
        <authorList>
            <person name="Kanost M."/>
        </authorList>
    </citation>
    <scope>NUCLEOTIDE SEQUENCE</scope>
</reference>
<dbReference type="Proteomes" id="UP000791440">
    <property type="component" value="Unassembled WGS sequence"/>
</dbReference>
<protein>
    <submittedName>
        <fullName evidence="2">Uncharacterized protein</fullName>
    </submittedName>
</protein>
<name>A0A922CZ95_MANSE</name>
<keyword evidence="1" id="KW-0812">Transmembrane</keyword>
<evidence type="ECO:0000313" key="3">
    <source>
        <dbReference type="Proteomes" id="UP000791440"/>
    </source>
</evidence>